<dbReference type="STRING" id="67365.GCA_001704635_06584"/>
<keyword evidence="4" id="KW-1185">Reference proteome</keyword>
<evidence type="ECO:0000259" key="2">
    <source>
        <dbReference type="Pfam" id="PF10593"/>
    </source>
</evidence>
<reference evidence="3 4" key="1">
    <citation type="submission" date="2013-05" db="EMBL/GenBank/DDBJ databases">
        <title>Genome sequence of Streptomyces sparsogenes DSM 40356.</title>
        <authorList>
            <person name="Coyne S."/>
            <person name="Seebeck F.P."/>
        </authorList>
    </citation>
    <scope>NUCLEOTIDE SEQUENCE [LARGE SCALE GENOMIC DNA]</scope>
    <source>
        <strain evidence="3 4">DSM 40356</strain>
    </source>
</reference>
<proteinExistence type="predicted"/>
<dbReference type="Pfam" id="PF10593">
    <property type="entry name" value="Z1"/>
    <property type="match status" value="1"/>
</dbReference>
<dbReference type="Proteomes" id="UP000186168">
    <property type="component" value="Unassembled WGS sequence"/>
</dbReference>
<dbReference type="RefSeq" id="WP_065962680.1">
    <property type="nucleotide sequence ID" value="NZ_ASQP01000178.1"/>
</dbReference>
<feature type="domain" description="Putative endonuclease Z1" evidence="2">
    <location>
        <begin position="489"/>
        <end position="741"/>
    </location>
</feature>
<dbReference type="EMBL" id="ASQP01000178">
    <property type="protein sequence ID" value="OMI39172.1"/>
    <property type="molecule type" value="Genomic_DNA"/>
</dbReference>
<dbReference type="GeneID" id="96744118"/>
<protein>
    <recommendedName>
        <fullName evidence="2">Putative endonuclease Z1 domain-containing protein</fullName>
    </recommendedName>
</protein>
<dbReference type="AlphaFoldDB" id="A0A1R1SLR6"/>
<comment type="caution">
    <text evidence="3">The sequence shown here is derived from an EMBL/GenBank/DDBJ whole genome shotgun (WGS) entry which is preliminary data.</text>
</comment>
<accession>A0A1R1SLR6</accession>
<feature type="compositionally biased region" description="Polar residues" evidence="1">
    <location>
        <begin position="376"/>
        <end position="385"/>
    </location>
</feature>
<organism evidence="3 4">
    <name type="scientific">Streptomyces sparsogenes DSM 40356</name>
    <dbReference type="NCBI Taxonomy" id="1331668"/>
    <lineage>
        <taxon>Bacteria</taxon>
        <taxon>Bacillati</taxon>
        <taxon>Actinomycetota</taxon>
        <taxon>Actinomycetes</taxon>
        <taxon>Kitasatosporales</taxon>
        <taxon>Streptomycetaceae</taxon>
        <taxon>Streptomyces</taxon>
    </lineage>
</organism>
<name>A0A1R1SLR6_9ACTN</name>
<gene>
    <name evidence="3" type="ORF">SPAR_12180</name>
</gene>
<evidence type="ECO:0000256" key="1">
    <source>
        <dbReference type="SAM" id="MobiDB-lite"/>
    </source>
</evidence>
<dbReference type="InterPro" id="IPR018310">
    <property type="entry name" value="Put_endonuclease_Z1-dom"/>
</dbReference>
<evidence type="ECO:0000313" key="3">
    <source>
        <dbReference type="EMBL" id="OMI39172.1"/>
    </source>
</evidence>
<feature type="region of interest" description="Disordered" evidence="1">
    <location>
        <begin position="372"/>
        <end position="392"/>
    </location>
</feature>
<evidence type="ECO:0000313" key="4">
    <source>
        <dbReference type="Proteomes" id="UP000186168"/>
    </source>
</evidence>
<sequence length="999" mass="111579">MSTAENANADVLLKVHQAALAGMQAAGPGPLGRAVAFYAEMQAFGHDVSETTFRDILTCGGEGAEALKRAWRIQLTDWDYANGPATTAWAAGTEPRTDERRAAIHDRLGLEPATRKVLDAEIPVQKTAGPVVISQERKPWRGIGTQRGVDWYWPAYQRYLQEKKGWSPETTADLGDAAERVVERLADPTSSEAYQSKGLVVGYVQSGKTANFTGVIAKAIDAGYRLVIVLGGTLNLLRAQTQRRLDMELVGRENILRGAGNEVDSDYADDTAWLRNKFLSHGGMPSELGAFDVERLTTRANDYKSLAQGIRALQIEKREKGLPLYDPRNLDHAAARLMVVKKNKTVLAKLVKDLEKIKGLLGEIPALIIDDESDEASPNTANPNRSDGPDRTAINQKLSELLGLLPRAQYVGYTATPFANVFIDPSDTRDIFPKDFLISLRRPDGYMGVQDFHDLDSKIPPQERTFANSNEKAYVREIGGSIEEEDDISLRKALDMFVLTGAMKIYREAEDPRVDENHFRHHTMLVHESRLTAEHSELRGRLLRLWDEGGYTGPSGRERLRELFESDLLPVSRVRADGFAVPGSYDDLAPYIGPAWARIGADDRPVIVVNGDKDIERGEADFDRRAIWKILIGGQKLSRGFTVEGLTVTYYRRRAGNASTMMQMGRWFGFRRGYRDLVRLWIGRNESSGGLRPQEIDLYEAFEGICRDEESFRAQLEQYSVMVNGKPQVTPAQVPPLVSQHFPKLKPTSRNKMYNARLVEVRSPGQWSEPTAYPAENQTAALRHNTNLWIPVLDRLSDTTTHFSFHNADTGITHGFDAFTGQLTPEDALAVFRSLKWHGQHFAPSLAYLEAISENRREVDDWLVVAPQHSSSVQRIPLGTHKRSLSWFSRKRRQERYPLFGAISDPKHRAVAMRIAGSLPHSNDPNTEKHVARRRGVITLYPVLEQRPTVTATGEADLRGLVMAFAFVAPAAAHGQDEKVVRFTTIDSAQEDEAIIDAT</sequence>